<reference evidence="2" key="1">
    <citation type="submission" date="2023-03" db="EMBL/GenBank/DDBJ databases">
        <title>Massive genome expansion in bonnet fungi (Mycena s.s.) driven by repeated elements and novel gene families across ecological guilds.</title>
        <authorList>
            <consortium name="Lawrence Berkeley National Laboratory"/>
            <person name="Harder C.B."/>
            <person name="Miyauchi S."/>
            <person name="Viragh M."/>
            <person name="Kuo A."/>
            <person name="Thoen E."/>
            <person name="Andreopoulos B."/>
            <person name="Lu D."/>
            <person name="Skrede I."/>
            <person name="Drula E."/>
            <person name="Henrissat B."/>
            <person name="Morin E."/>
            <person name="Kohler A."/>
            <person name="Barry K."/>
            <person name="LaButti K."/>
            <person name="Morin E."/>
            <person name="Salamov A."/>
            <person name="Lipzen A."/>
            <person name="Mereny Z."/>
            <person name="Hegedus B."/>
            <person name="Baldrian P."/>
            <person name="Stursova M."/>
            <person name="Weitz H."/>
            <person name="Taylor A."/>
            <person name="Grigoriev I.V."/>
            <person name="Nagy L.G."/>
            <person name="Martin F."/>
            <person name="Kauserud H."/>
        </authorList>
    </citation>
    <scope>NUCLEOTIDE SEQUENCE</scope>
    <source>
        <strain evidence="2">CBHHK182m</strain>
    </source>
</reference>
<dbReference type="EMBL" id="JARKIB010000029">
    <property type="protein sequence ID" value="KAJ7763742.1"/>
    <property type="molecule type" value="Genomic_DNA"/>
</dbReference>
<name>A0AAD7JHW7_9AGAR</name>
<feature type="chain" id="PRO_5042253352" evidence="1">
    <location>
        <begin position="25"/>
        <end position="131"/>
    </location>
</feature>
<evidence type="ECO:0000313" key="3">
    <source>
        <dbReference type="Proteomes" id="UP001215598"/>
    </source>
</evidence>
<protein>
    <submittedName>
        <fullName evidence="2">Uncharacterized protein</fullName>
    </submittedName>
</protein>
<gene>
    <name evidence="2" type="ORF">B0H16DRAFT_1687814</name>
</gene>
<comment type="caution">
    <text evidence="2">The sequence shown here is derived from an EMBL/GenBank/DDBJ whole genome shotgun (WGS) entry which is preliminary data.</text>
</comment>
<keyword evidence="3" id="KW-1185">Reference proteome</keyword>
<evidence type="ECO:0000256" key="1">
    <source>
        <dbReference type="SAM" id="SignalP"/>
    </source>
</evidence>
<keyword evidence="1" id="KW-0732">Signal</keyword>
<feature type="signal peptide" evidence="1">
    <location>
        <begin position="1"/>
        <end position="24"/>
    </location>
</feature>
<evidence type="ECO:0000313" key="2">
    <source>
        <dbReference type="EMBL" id="KAJ7763742.1"/>
    </source>
</evidence>
<dbReference type="Proteomes" id="UP001215598">
    <property type="component" value="Unassembled WGS sequence"/>
</dbReference>
<organism evidence="2 3">
    <name type="scientific">Mycena metata</name>
    <dbReference type="NCBI Taxonomy" id="1033252"/>
    <lineage>
        <taxon>Eukaryota</taxon>
        <taxon>Fungi</taxon>
        <taxon>Dikarya</taxon>
        <taxon>Basidiomycota</taxon>
        <taxon>Agaricomycotina</taxon>
        <taxon>Agaricomycetes</taxon>
        <taxon>Agaricomycetidae</taxon>
        <taxon>Agaricales</taxon>
        <taxon>Marasmiineae</taxon>
        <taxon>Mycenaceae</taxon>
        <taxon>Mycena</taxon>
    </lineage>
</organism>
<accession>A0AAD7JHW7</accession>
<sequence length="131" mass="14658">MPRIFSSFLHVLCAHVCFWCSIQSDFCGFYTLWAPSLLVSSSFSPNLHLSGNFMPLSGNATLRKIDVNSDNILFYSIYNRYFHDCSETDGMVPQHGGSGDFFKVWNMDGAPTDMQEQAILVCGSPTLSIRV</sequence>
<dbReference type="AlphaFoldDB" id="A0AAD7JHW7"/>
<proteinExistence type="predicted"/>